<dbReference type="Gene3D" id="3.40.50.300">
    <property type="entry name" value="P-loop containing nucleotide triphosphate hydrolases"/>
    <property type="match status" value="1"/>
</dbReference>
<dbReference type="AlphaFoldDB" id="A0A3B3DFC6"/>
<comment type="similarity">
    <text evidence="1">Belongs to the sulfotransferase 1 family.</text>
</comment>
<dbReference type="InterPro" id="IPR027417">
    <property type="entry name" value="P-loop_NTPase"/>
</dbReference>
<dbReference type="GO" id="GO:0050659">
    <property type="term" value="F:N-acetylgalactosamine 4-sulfate 6-O-sulfotransferase activity"/>
    <property type="evidence" value="ECO:0007669"/>
    <property type="project" value="TreeGrafter"/>
</dbReference>
<dbReference type="PANTHER" id="PTHR15723">
    <property type="entry name" value="CARBOHYDRATE SULFOTRANSFERASE 15"/>
    <property type="match status" value="1"/>
</dbReference>
<proteinExistence type="inferred from homology"/>
<keyword evidence="2" id="KW-0812">Transmembrane</keyword>
<dbReference type="PANTHER" id="PTHR15723:SF0">
    <property type="entry name" value="CARBOHYDRATE SULFOTRANSFERASE 15"/>
    <property type="match status" value="1"/>
</dbReference>
<dbReference type="GO" id="GO:0019319">
    <property type="term" value="P:hexose biosynthetic process"/>
    <property type="evidence" value="ECO:0007669"/>
    <property type="project" value="TreeGrafter"/>
</dbReference>
<keyword evidence="5" id="KW-1185">Reference proteome</keyword>
<evidence type="ECO:0000313" key="4">
    <source>
        <dbReference type="Ensembl" id="ENSOMEP00000028184.1"/>
    </source>
</evidence>
<protein>
    <recommendedName>
        <fullName evidence="1">Sulfotransferase</fullName>
        <ecNumber evidence="1">2.8.2.-</ecNumber>
    </recommendedName>
</protein>
<accession>A0A3B3DFC6</accession>
<evidence type="ECO:0000313" key="5">
    <source>
        <dbReference type="Proteomes" id="UP000261560"/>
    </source>
</evidence>
<dbReference type="PaxDb" id="30732-ENSOMEP00000028184"/>
<evidence type="ECO:0000256" key="1">
    <source>
        <dbReference type="RuleBase" id="RU361155"/>
    </source>
</evidence>
<dbReference type="STRING" id="30732.ENSOMEP00000028184"/>
<keyword evidence="2" id="KW-1133">Transmembrane helix</keyword>
<dbReference type="Ensembl" id="ENSOMET00000000077.1">
    <property type="protein sequence ID" value="ENSOMEP00000028184.1"/>
    <property type="gene ID" value="ENSOMEG00000011121.1"/>
</dbReference>
<evidence type="ECO:0000259" key="3">
    <source>
        <dbReference type="Pfam" id="PF00685"/>
    </source>
</evidence>
<feature type="transmembrane region" description="Helical" evidence="2">
    <location>
        <begin position="128"/>
        <end position="149"/>
    </location>
</feature>
<evidence type="ECO:0000256" key="2">
    <source>
        <dbReference type="SAM" id="Phobius"/>
    </source>
</evidence>
<sequence>MLLQDGCAAVVHLSSCHHLSEFGQAVCRCLQMRPAFSTVHHGYELRFLNTGMLCTVFLKLSCQVVSPQLDTMTQMDYKYSLLGPAIDDYRKRPLLLQVDNTPMNPFAVLEVKRDALKRSNNSGCFCKIRVYGVLFGLAVMFVIMASYVLNGDKKGLLLTPSPYHFTTLVNPGLFAFNLSSEKDYAHIKLVVKSIKSKVDFGSSRHIPELKALIKTDPHMFSVIPHKFLPGIKNPCWYEEYTGNRTSDPYRTNMYGRYSRRFRTVFQHLRSSFHKHLLYRKKKLYRMRCLPYFYIIGQPKCGTTDLYDRLRRHPDVKFTTFKEPHWWTRKRFGIIRLSEGVHDPYPVEDYLDLFDQAAYQIQGNLTANDRGYPSHPNIIIGEASASTMWDNNAWVYFYDNTSEGEPPFLIQDFIHAVQPDARFIVMLRDPVERLYSDYLYFGIANKSAEDFQEKVSESLQLFEGCLMEYTMRSCVYNTTVNNAMPVRLQVGLYIVYLMDWLKVFNRDQILLLRLEDHASNRKYTMHKVFDFLGLGPLTKEKESEITESPASNTRRPADKNLGPMLAITKEILRDFYTPFNAKLAKVLQNDSFLWENR</sequence>
<keyword evidence="1" id="KW-0808">Transferase</keyword>
<dbReference type="EC" id="2.8.2.-" evidence="1"/>
<name>A0A3B3DFC6_ORYME</name>
<reference evidence="4" key="1">
    <citation type="submission" date="2025-08" db="UniProtKB">
        <authorList>
            <consortium name="Ensembl"/>
        </authorList>
    </citation>
    <scope>IDENTIFICATION</scope>
</reference>
<dbReference type="Proteomes" id="UP000261560">
    <property type="component" value="Unplaced"/>
</dbReference>
<dbReference type="Pfam" id="PF00685">
    <property type="entry name" value="Sulfotransfer_1"/>
    <property type="match status" value="1"/>
</dbReference>
<dbReference type="GeneTree" id="ENSGT00390000004719"/>
<dbReference type="InterPro" id="IPR000863">
    <property type="entry name" value="Sulfotransferase_dom"/>
</dbReference>
<dbReference type="InterPro" id="IPR052654">
    <property type="entry name" value="CS_Sulfotransferase"/>
</dbReference>
<dbReference type="SUPFAM" id="SSF52540">
    <property type="entry name" value="P-loop containing nucleoside triphosphate hydrolases"/>
    <property type="match status" value="1"/>
</dbReference>
<feature type="domain" description="Sulfotransferase" evidence="3">
    <location>
        <begin position="293"/>
        <end position="546"/>
    </location>
</feature>
<organism evidence="4 5">
    <name type="scientific">Oryzias melastigma</name>
    <name type="common">Marine medaka</name>
    <dbReference type="NCBI Taxonomy" id="30732"/>
    <lineage>
        <taxon>Eukaryota</taxon>
        <taxon>Metazoa</taxon>
        <taxon>Chordata</taxon>
        <taxon>Craniata</taxon>
        <taxon>Vertebrata</taxon>
        <taxon>Euteleostomi</taxon>
        <taxon>Actinopterygii</taxon>
        <taxon>Neopterygii</taxon>
        <taxon>Teleostei</taxon>
        <taxon>Neoteleostei</taxon>
        <taxon>Acanthomorphata</taxon>
        <taxon>Ovalentaria</taxon>
        <taxon>Atherinomorphae</taxon>
        <taxon>Beloniformes</taxon>
        <taxon>Adrianichthyidae</taxon>
        <taxon>Oryziinae</taxon>
        <taxon>Oryzias</taxon>
    </lineage>
</organism>
<reference evidence="4" key="2">
    <citation type="submission" date="2025-09" db="UniProtKB">
        <authorList>
            <consortium name="Ensembl"/>
        </authorList>
    </citation>
    <scope>IDENTIFICATION</scope>
</reference>
<keyword evidence="2" id="KW-0472">Membrane</keyword>